<dbReference type="AlphaFoldDB" id="A0A1Y2HNJ4"/>
<keyword evidence="2" id="KW-1185">Reference proteome</keyword>
<dbReference type="Proteomes" id="UP000193411">
    <property type="component" value="Unassembled WGS sequence"/>
</dbReference>
<comment type="caution">
    <text evidence="1">The sequence shown here is derived from an EMBL/GenBank/DDBJ whole genome shotgun (WGS) entry which is preliminary data.</text>
</comment>
<proteinExistence type="predicted"/>
<evidence type="ECO:0000313" key="1">
    <source>
        <dbReference type="EMBL" id="ORZ36158.1"/>
    </source>
</evidence>
<reference evidence="1 2" key="1">
    <citation type="submission" date="2016-07" db="EMBL/GenBank/DDBJ databases">
        <title>Pervasive Adenine N6-methylation of Active Genes in Fungi.</title>
        <authorList>
            <consortium name="DOE Joint Genome Institute"/>
            <person name="Mondo S.J."/>
            <person name="Dannebaum R.O."/>
            <person name="Kuo R.C."/>
            <person name="Labutti K."/>
            <person name="Haridas S."/>
            <person name="Kuo A."/>
            <person name="Salamov A."/>
            <person name="Ahrendt S.R."/>
            <person name="Lipzen A."/>
            <person name="Sullivan W."/>
            <person name="Andreopoulos W.B."/>
            <person name="Clum A."/>
            <person name="Lindquist E."/>
            <person name="Daum C."/>
            <person name="Ramamoorthy G.K."/>
            <person name="Gryganskyi A."/>
            <person name="Culley D."/>
            <person name="Magnuson J.K."/>
            <person name="James T.Y."/>
            <person name="O'Malley M.A."/>
            <person name="Stajich J.E."/>
            <person name="Spatafora J.W."/>
            <person name="Visel A."/>
            <person name="Grigoriev I.V."/>
        </authorList>
    </citation>
    <scope>NUCLEOTIDE SEQUENCE [LARGE SCALE GENOMIC DNA]</scope>
    <source>
        <strain evidence="1 2">PL171</strain>
    </source>
</reference>
<accession>A0A1Y2HNJ4</accession>
<gene>
    <name evidence="1" type="ORF">BCR44DRAFT_1083581</name>
</gene>
<evidence type="ECO:0000313" key="2">
    <source>
        <dbReference type="Proteomes" id="UP000193411"/>
    </source>
</evidence>
<protein>
    <submittedName>
        <fullName evidence="1">Uncharacterized protein</fullName>
    </submittedName>
</protein>
<dbReference type="EMBL" id="MCFL01000018">
    <property type="protein sequence ID" value="ORZ36158.1"/>
    <property type="molecule type" value="Genomic_DNA"/>
</dbReference>
<sequence>MHSLLQVDMLPRGCLQGAVVTSRDPALPLTHAVCQLKDLTTAATASSSPSTPNQFMLIWLSTKNRATGKHTALRACASAKSLPFSGRPSWTRPVTPSAWRSSRPNPKFRMLRLRPRQANACGLAGGKRSRPWAGRGRWCWMCLRCLGASRWWFLGPQTMSCRICARIEIGVLALFLRWPLLLNCSTTHELCSDSCFVLHTCLPVAKQLAKKPDLAKLKARGYGGLTDEFCRWIQHR</sequence>
<name>A0A1Y2HNJ4_9FUNG</name>
<organism evidence="1 2">
    <name type="scientific">Catenaria anguillulae PL171</name>
    <dbReference type="NCBI Taxonomy" id="765915"/>
    <lineage>
        <taxon>Eukaryota</taxon>
        <taxon>Fungi</taxon>
        <taxon>Fungi incertae sedis</taxon>
        <taxon>Blastocladiomycota</taxon>
        <taxon>Blastocladiomycetes</taxon>
        <taxon>Blastocladiales</taxon>
        <taxon>Catenariaceae</taxon>
        <taxon>Catenaria</taxon>
    </lineage>
</organism>